<reference evidence="2" key="1">
    <citation type="submission" date="2023-06" db="EMBL/GenBank/DDBJ databases">
        <title>Comparative genomics of Bacillaceae isolates and their secondary metabolite potential.</title>
        <authorList>
            <person name="Song L."/>
            <person name="Nielsen L.J."/>
            <person name="Mohite O."/>
            <person name="Xu X."/>
            <person name="Weber T."/>
            <person name="Kovacs A.T."/>
        </authorList>
    </citation>
    <scope>NUCLEOTIDE SEQUENCE</scope>
    <source>
        <strain evidence="2">D8_B_37</strain>
    </source>
</reference>
<name>A0AAW7IIY7_9BACI</name>
<accession>A0AAW7IIY7</accession>
<feature type="transmembrane region" description="Helical" evidence="1">
    <location>
        <begin position="30"/>
        <end position="49"/>
    </location>
</feature>
<keyword evidence="1" id="KW-1133">Transmembrane helix</keyword>
<organism evidence="2 3">
    <name type="scientific">Peribacillus simplex</name>
    <dbReference type="NCBI Taxonomy" id="1478"/>
    <lineage>
        <taxon>Bacteria</taxon>
        <taxon>Bacillati</taxon>
        <taxon>Bacillota</taxon>
        <taxon>Bacilli</taxon>
        <taxon>Bacillales</taxon>
        <taxon>Bacillaceae</taxon>
        <taxon>Peribacillus</taxon>
    </lineage>
</organism>
<keyword evidence="1" id="KW-0472">Membrane</keyword>
<evidence type="ECO:0000256" key="1">
    <source>
        <dbReference type="SAM" id="Phobius"/>
    </source>
</evidence>
<feature type="transmembrane region" description="Helical" evidence="1">
    <location>
        <begin position="7"/>
        <end position="24"/>
    </location>
</feature>
<dbReference type="RefSeq" id="WP_155727230.1">
    <property type="nucleotide sequence ID" value="NZ_CP011008.1"/>
</dbReference>
<evidence type="ECO:0000313" key="2">
    <source>
        <dbReference type="EMBL" id="MDM5455056.1"/>
    </source>
</evidence>
<protein>
    <submittedName>
        <fullName evidence="2">Uncharacterized protein</fullName>
    </submittedName>
</protein>
<dbReference type="Proteomes" id="UP001234602">
    <property type="component" value="Unassembled WGS sequence"/>
</dbReference>
<dbReference type="AlphaFoldDB" id="A0AAW7IIY7"/>
<evidence type="ECO:0000313" key="3">
    <source>
        <dbReference type="Proteomes" id="UP001234602"/>
    </source>
</evidence>
<keyword evidence="1" id="KW-0812">Transmembrane</keyword>
<dbReference type="EMBL" id="JAUCEY010000008">
    <property type="protein sequence ID" value="MDM5455056.1"/>
    <property type="molecule type" value="Genomic_DNA"/>
</dbReference>
<comment type="caution">
    <text evidence="2">The sequence shown here is derived from an EMBL/GenBank/DDBJ whole genome shotgun (WGS) entry which is preliminary data.</text>
</comment>
<gene>
    <name evidence="2" type="ORF">QUF89_23360</name>
</gene>
<proteinExistence type="predicted"/>
<sequence length="52" mass="5776">MTKNTYVFKVFLVLVFPVFTFIYLCGSFGMIPAALGGLILLIALSTLLFSRK</sequence>